<protein>
    <submittedName>
        <fullName evidence="1">Uncharacterized protein</fullName>
    </submittedName>
</protein>
<proteinExistence type="predicted"/>
<reference evidence="1 2" key="1">
    <citation type="submission" date="2019-07" db="EMBL/GenBank/DDBJ databases">
        <title>Whole genome shotgun sequence of Acetobacter oeni NBRC 105207.</title>
        <authorList>
            <person name="Hosoyama A."/>
            <person name="Uohara A."/>
            <person name="Ohji S."/>
            <person name="Ichikawa N."/>
        </authorList>
    </citation>
    <scope>NUCLEOTIDE SEQUENCE [LARGE SCALE GENOMIC DNA]</scope>
    <source>
        <strain evidence="1 2">NBRC 105207</strain>
    </source>
</reference>
<evidence type="ECO:0000313" key="1">
    <source>
        <dbReference type="EMBL" id="GEN65090.1"/>
    </source>
</evidence>
<accession>A0A511XQ51</accession>
<dbReference type="Proteomes" id="UP000321746">
    <property type="component" value="Unassembled WGS sequence"/>
</dbReference>
<name>A0A511XQ51_9PROT</name>
<comment type="caution">
    <text evidence="1">The sequence shown here is derived from an EMBL/GenBank/DDBJ whole genome shotgun (WGS) entry which is preliminary data.</text>
</comment>
<keyword evidence="2" id="KW-1185">Reference proteome</keyword>
<dbReference type="AlphaFoldDB" id="A0A511XQ51"/>
<organism evidence="1 2">
    <name type="scientific">Acetobacter oeni</name>
    <dbReference type="NCBI Taxonomy" id="304077"/>
    <lineage>
        <taxon>Bacteria</taxon>
        <taxon>Pseudomonadati</taxon>
        <taxon>Pseudomonadota</taxon>
        <taxon>Alphaproteobacteria</taxon>
        <taxon>Acetobacterales</taxon>
        <taxon>Acetobacteraceae</taxon>
        <taxon>Acetobacter</taxon>
    </lineage>
</organism>
<dbReference type="EMBL" id="BJYG01000071">
    <property type="protein sequence ID" value="GEN65090.1"/>
    <property type="molecule type" value="Genomic_DNA"/>
</dbReference>
<sequence>MPSLSRPALVAGRALARLLWGWRAESGRADKGAELHPGLLKTTQPHSFGTEREGETVTRFWTSREGAAV</sequence>
<gene>
    <name evidence="1" type="ORF">AOE01nite_33140</name>
</gene>
<evidence type="ECO:0000313" key="2">
    <source>
        <dbReference type="Proteomes" id="UP000321746"/>
    </source>
</evidence>